<sequence length="134" mass="14165">MRVCTEPPGCRYQYGIAVLLAVYFSRYRTAMRVRKRRDSERMATAARVGADQPIAYELNRTVTGSRGSQEMNDTSRRVVRLASSAIFAVTVTAAGLTALVAPAAAADGVPATPIPAGTAAPTPTPTIQPGTPWG</sequence>
<feature type="transmembrane region" description="Helical" evidence="2">
    <location>
        <begin position="12"/>
        <end position="29"/>
    </location>
</feature>
<protein>
    <submittedName>
        <fullName evidence="3">Uncharacterized protein</fullName>
    </submittedName>
</protein>
<proteinExistence type="predicted"/>
<gene>
    <name evidence="3" type="ORF">Mth01_00830</name>
</gene>
<dbReference type="EMBL" id="BOOG01000002">
    <property type="protein sequence ID" value="GIH67830.1"/>
    <property type="molecule type" value="Genomic_DNA"/>
</dbReference>
<comment type="caution">
    <text evidence="3">The sequence shown here is derived from an EMBL/GenBank/DDBJ whole genome shotgun (WGS) entry which is preliminary data.</text>
</comment>
<keyword evidence="4" id="KW-1185">Reference proteome</keyword>
<evidence type="ECO:0000313" key="3">
    <source>
        <dbReference type="EMBL" id="GIH67830.1"/>
    </source>
</evidence>
<reference evidence="3" key="1">
    <citation type="submission" date="2021-01" db="EMBL/GenBank/DDBJ databases">
        <title>Whole genome shotgun sequence of Sphaerimonospora thailandensis NBRC 107569.</title>
        <authorList>
            <person name="Komaki H."/>
            <person name="Tamura T."/>
        </authorList>
    </citation>
    <scope>NUCLEOTIDE SEQUENCE</scope>
    <source>
        <strain evidence="3">NBRC 107569</strain>
    </source>
</reference>
<evidence type="ECO:0000256" key="2">
    <source>
        <dbReference type="SAM" id="Phobius"/>
    </source>
</evidence>
<dbReference type="Proteomes" id="UP000610966">
    <property type="component" value="Unassembled WGS sequence"/>
</dbReference>
<organism evidence="3 4">
    <name type="scientific">Sphaerimonospora thailandensis</name>
    <dbReference type="NCBI Taxonomy" id="795644"/>
    <lineage>
        <taxon>Bacteria</taxon>
        <taxon>Bacillati</taxon>
        <taxon>Actinomycetota</taxon>
        <taxon>Actinomycetes</taxon>
        <taxon>Streptosporangiales</taxon>
        <taxon>Streptosporangiaceae</taxon>
        <taxon>Sphaerimonospora</taxon>
    </lineage>
</organism>
<keyword evidence="2" id="KW-0472">Membrane</keyword>
<evidence type="ECO:0000256" key="1">
    <source>
        <dbReference type="SAM" id="MobiDB-lite"/>
    </source>
</evidence>
<evidence type="ECO:0000313" key="4">
    <source>
        <dbReference type="Proteomes" id="UP000610966"/>
    </source>
</evidence>
<accession>A0A8J3R4Z6</accession>
<keyword evidence="2" id="KW-1133">Transmembrane helix</keyword>
<dbReference type="AlphaFoldDB" id="A0A8J3R4Z6"/>
<feature type="transmembrane region" description="Helical" evidence="2">
    <location>
        <begin position="81"/>
        <end position="105"/>
    </location>
</feature>
<name>A0A8J3R4Z6_9ACTN</name>
<keyword evidence="2" id="KW-0812">Transmembrane</keyword>
<feature type="region of interest" description="Disordered" evidence="1">
    <location>
        <begin position="115"/>
        <end position="134"/>
    </location>
</feature>